<dbReference type="InParanoid" id="A0A0D0C7S7"/>
<dbReference type="Proteomes" id="UP000054538">
    <property type="component" value="Unassembled WGS sequence"/>
</dbReference>
<accession>A0A0D0C7S7</accession>
<evidence type="ECO:0000313" key="2">
    <source>
        <dbReference type="EMBL" id="KIK78982.1"/>
    </source>
</evidence>
<evidence type="ECO:0008006" key="4">
    <source>
        <dbReference type="Google" id="ProtNLM"/>
    </source>
</evidence>
<keyword evidence="3" id="KW-1185">Reference proteome</keyword>
<dbReference type="SUPFAM" id="SSF57756">
    <property type="entry name" value="Retrovirus zinc finger-like domains"/>
    <property type="match status" value="1"/>
</dbReference>
<reference evidence="3" key="2">
    <citation type="submission" date="2015-01" db="EMBL/GenBank/DDBJ databases">
        <title>Evolutionary Origins and Diversification of the Mycorrhizal Mutualists.</title>
        <authorList>
            <consortium name="DOE Joint Genome Institute"/>
            <consortium name="Mycorrhizal Genomics Consortium"/>
            <person name="Kohler A."/>
            <person name="Kuo A."/>
            <person name="Nagy L.G."/>
            <person name="Floudas D."/>
            <person name="Copeland A."/>
            <person name="Barry K.W."/>
            <person name="Cichocki N."/>
            <person name="Veneault-Fourrey C."/>
            <person name="LaButti K."/>
            <person name="Lindquist E.A."/>
            <person name="Lipzen A."/>
            <person name="Lundell T."/>
            <person name="Morin E."/>
            <person name="Murat C."/>
            <person name="Riley R."/>
            <person name="Ohm R."/>
            <person name="Sun H."/>
            <person name="Tunlid A."/>
            <person name="Henrissat B."/>
            <person name="Grigoriev I.V."/>
            <person name="Hibbett D.S."/>
            <person name="Martin F."/>
        </authorList>
    </citation>
    <scope>NUCLEOTIDE SEQUENCE [LARGE SCALE GENOMIC DNA]</scope>
    <source>
        <strain evidence="3">Ve08.2h10</strain>
    </source>
</reference>
<protein>
    <recommendedName>
        <fullName evidence="4">CCHC-type domain-containing protein</fullName>
    </recommendedName>
</protein>
<proteinExistence type="predicted"/>
<reference evidence="2 3" key="1">
    <citation type="submission" date="2014-04" db="EMBL/GenBank/DDBJ databases">
        <authorList>
            <consortium name="DOE Joint Genome Institute"/>
            <person name="Kuo A."/>
            <person name="Kohler A."/>
            <person name="Jargeat P."/>
            <person name="Nagy L.G."/>
            <person name="Floudas D."/>
            <person name="Copeland A."/>
            <person name="Barry K.W."/>
            <person name="Cichocki N."/>
            <person name="Veneault-Fourrey C."/>
            <person name="LaButti K."/>
            <person name="Lindquist E.A."/>
            <person name="Lipzen A."/>
            <person name="Lundell T."/>
            <person name="Morin E."/>
            <person name="Murat C."/>
            <person name="Sun H."/>
            <person name="Tunlid A."/>
            <person name="Henrissat B."/>
            <person name="Grigoriev I.V."/>
            <person name="Hibbett D.S."/>
            <person name="Martin F."/>
            <person name="Nordberg H.P."/>
            <person name="Cantor M.N."/>
            <person name="Hua S.X."/>
        </authorList>
    </citation>
    <scope>NUCLEOTIDE SEQUENCE [LARGE SCALE GENOMIC DNA]</scope>
    <source>
        <strain evidence="2 3">Ve08.2h10</strain>
    </source>
</reference>
<keyword evidence="1" id="KW-0507">mRNA processing</keyword>
<sequence length="203" mass="22627">MATSPPINIKRVLCLNNSGLLIELDSEEAALWLKSAQTCSALVNNLGIQAIIKDQLFPILVPYVPISSTLEDLATLHDIKVENGIAAGSLIQAKWVKPAYKCAIDQRVVHAVFTLCDPMVANLLVQDGVYHKQEKFFPRKDKKEAIHCMRCQLWGHIARDCNANEDTCSDPHRTTECNNPNKLYCVSCGTHDHASHSRTCKEF</sequence>
<dbReference type="OrthoDB" id="4230923at2759"/>
<gene>
    <name evidence="2" type="ORF">PAXRUDRAFT_162552</name>
</gene>
<dbReference type="GO" id="GO:0003676">
    <property type="term" value="F:nucleic acid binding"/>
    <property type="evidence" value="ECO:0007669"/>
    <property type="project" value="InterPro"/>
</dbReference>
<dbReference type="EMBL" id="KN826412">
    <property type="protein sequence ID" value="KIK78982.1"/>
    <property type="molecule type" value="Genomic_DNA"/>
</dbReference>
<evidence type="ECO:0000313" key="3">
    <source>
        <dbReference type="Proteomes" id="UP000054538"/>
    </source>
</evidence>
<dbReference type="InterPro" id="IPR036875">
    <property type="entry name" value="Znf_CCHC_sf"/>
</dbReference>
<dbReference type="GO" id="GO:0006397">
    <property type="term" value="P:mRNA processing"/>
    <property type="evidence" value="ECO:0007669"/>
    <property type="project" value="UniProtKB-KW"/>
</dbReference>
<dbReference type="AlphaFoldDB" id="A0A0D0C7S7"/>
<organism evidence="2 3">
    <name type="scientific">Paxillus rubicundulus Ve08.2h10</name>
    <dbReference type="NCBI Taxonomy" id="930991"/>
    <lineage>
        <taxon>Eukaryota</taxon>
        <taxon>Fungi</taxon>
        <taxon>Dikarya</taxon>
        <taxon>Basidiomycota</taxon>
        <taxon>Agaricomycotina</taxon>
        <taxon>Agaricomycetes</taxon>
        <taxon>Agaricomycetidae</taxon>
        <taxon>Boletales</taxon>
        <taxon>Paxilineae</taxon>
        <taxon>Paxillaceae</taxon>
        <taxon>Paxillus</taxon>
    </lineage>
</organism>
<dbReference type="GO" id="GO:0008270">
    <property type="term" value="F:zinc ion binding"/>
    <property type="evidence" value="ECO:0007669"/>
    <property type="project" value="InterPro"/>
</dbReference>
<name>A0A0D0C7S7_9AGAM</name>
<evidence type="ECO:0000256" key="1">
    <source>
        <dbReference type="ARBA" id="ARBA00022664"/>
    </source>
</evidence>
<dbReference type="HOGENOM" id="CLU_083074_0_0_1"/>